<organism evidence="2 3">
    <name type="scientific">Chryseobacterium pennae</name>
    <dbReference type="NCBI Taxonomy" id="2258962"/>
    <lineage>
        <taxon>Bacteria</taxon>
        <taxon>Pseudomonadati</taxon>
        <taxon>Bacteroidota</taxon>
        <taxon>Flavobacteriia</taxon>
        <taxon>Flavobacteriales</taxon>
        <taxon>Weeksellaceae</taxon>
        <taxon>Chryseobacterium group</taxon>
        <taxon>Chryseobacterium</taxon>
    </lineage>
</organism>
<sequence length="248" mass="27381">MLKKEKLELIRQFYPNALTTIDVLNKTIDFIEDELNMPPSKVMLADSICSDDVNSIQYPARATQEFLGPFKMGGLDGFPFTGLTGMGAFASHVPDDGAVLIYYGPHIGISKESKIGEILRYGQHNTSGCCGAAKGALKKLSEGTLVEGNVTDLDYQMNTIEQILLKQKHRILDAEKPIHEATEVIYEAIDARIQELVKATTYNCKYVLLMGGVMINSDSDVGSFSSTKRFDVINLEDKSRKSFLSLLS</sequence>
<name>A0A3D9C8P2_9FLAO</name>
<evidence type="ECO:0000313" key="2">
    <source>
        <dbReference type="EMBL" id="REC62233.1"/>
    </source>
</evidence>
<proteinExistence type="predicted"/>
<accession>A0A3D9C8P2</accession>
<protein>
    <recommendedName>
        <fullName evidence="1">Limiting CO2-inducible protein B/C beta carbonyic anhydrase domain-containing protein</fullName>
    </recommendedName>
</protein>
<dbReference type="InterPro" id="IPR040703">
    <property type="entry name" value="LCIB/C_CA"/>
</dbReference>
<feature type="domain" description="Limiting CO2-inducible protein B/C beta carbonyic anhydrase" evidence="1">
    <location>
        <begin position="19"/>
        <end position="233"/>
    </location>
</feature>
<dbReference type="AlphaFoldDB" id="A0A3D9C8P2"/>
<dbReference type="PANTHER" id="PTHR38016:SF1">
    <property type="entry name" value="LIMITING CO2-INDUCIBLE PROTEIN B_C BETA CARBONYIC ANHYDRASE DOMAIN-CONTAINING PROTEIN"/>
    <property type="match status" value="1"/>
</dbReference>
<comment type="caution">
    <text evidence="2">The sequence shown here is derived from an EMBL/GenBank/DDBJ whole genome shotgun (WGS) entry which is preliminary data.</text>
</comment>
<dbReference type="PANTHER" id="PTHR38016">
    <property type="entry name" value="UNNAMED PRODUCT"/>
    <property type="match status" value="1"/>
</dbReference>
<dbReference type="EMBL" id="QNVT01000009">
    <property type="protein sequence ID" value="REC62233.1"/>
    <property type="molecule type" value="Genomic_DNA"/>
</dbReference>
<reference evidence="3" key="1">
    <citation type="submission" date="2018-06" db="EMBL/GenBank/DDBJ databases">
        <authorList>
            <person name="Lum Nde A."/>
            <person name="Hugo C."/>
        </authorList>
    </citation>
    <scope>NUCLEOTIDE SEQUENCE [LARGE SCALE GENOMIC DNA]</scope>
    <source>
        <strain evidence="3">1_F178</strain>
    </source>
</reference>
<keyword evidence="3" id="KW-1185">Reference proteome</keyword>
<evidence type="ECO:0000259" key="1">
    <source>
        <dbReference type="Pfam" id="PF18599"/>
    </source>
</evidence>
<gene>
    <name evidence="2" type="ORF">DRF65_10995</name>
</gene>
<dbReference type="Proteomes" id="UP000256686">
    <property type="component" value="Unassembled WGS sequence"/>
</dbReference>
<dbReference type="Pfam" id="PF18599">
    <property type="entry name" value="LCIB_C_CA"/>
    <property type="match status" value="1"/>
</dbReference>
<evidence type="ECO:0000313" key="3">
    <source>
        <dbReference type="Proteomes" id="UP000256686"/>
    </source>
</evidence>